<comment type="function">
    <text evidence="1">Catalyzes the reversible adenylation of nicotinate mononucleotide (NaMN) to nicotinic acid adenine dinucleotide (NaAD).</text>
</comment>
<evidence type="ECO:0000256" key="5">
    <source>
        <dbReference type="ARBA" id="ARBA00013868"/>
    </source>
</evidence>
<evidence type="ECO:0000256" key="2">
    <source>
        <dbReference type="ARBA" id="ARBA00005019"/>
    </source>
</evidence>
<name>A0A8J8CKI3_9CYAN</name>
<dbReference type="EMBL" id="WVIE01000018">
    <property type="protein sequence ID" value="NDJ18651.1"/>
    <property type="molecule type" value="Genomic_DNA"/>
</dbReference>
<sequence length="198" mass="22380">MLTIALFGTSADPPTIGHLEILRSLSPQFDEIAVWAADNPFKADQTPLEHRTQMLRLLIQDLHCPKHNVWVYPELSHARTVVTVERAKQRWQGAEFTLIVGFDVARQLPKWFHVEELLQHVNVLIVPRSGYSLDAADVERLRQMGATVAIAEIAVPEVSSTAYRTQEDLTGVTHAIQAYIDREQLYGCDVPIKKQPVH</sequence>
<dbReference type="CDD" id="cd02165">
    <property type="entry name" value="NMNAT"/>
    <property type="match status" value="1"/>
</dbReference>
<dbReference type="PANTHER" id="PTHR39321">
    <property type="entry name" value="NICOTINATE-NUCLEOTIDE ADENYLYLTRANSFERASE-RELATED"/>
    <property type="match status" value="1"/>
</dbReference>
<keyword evidence="8 18" id="KW-0808">Transferase</keyword>
<evidence type="ECO:0000256" key="1">
    <source>
        <dbReference type="ARBA" id="ARBA00002324"/>
    </source>
</evidence>
<dbReference type="GO" id="GO:0004515">
    <property type="term" value="F:nicotinate-nucleotide adenylyltransferase activity"/>
    <property type="evidence" value="ECO:0007669"/>
    <property type="project" value="UniProtKB-EC"/>
</dbReference>
<dbReference type="Pfam" id="PF01467">
    <property type="entry name" value="CTP_transf_like"/>
    <property type="match status" value="1"/>
</dbReference>
<keyword evidence="12" id="KW-0460">Magnesium</keyword>
<comment type="catalytic activity">
    <reaction evidence="15">
        <text>(R)-4'-phosphopantetheine + ATP + H(+) = 3'-dephospho-CoA + diphosphate</text>
        <dbReference type="Rhea" id="RHEA:19801"/>
        <dbReference type="ChEBI" id="CHEBI:15378"/>
        <dbReference type="ChEBI" id="CHEBI:30616"/>
        <dbReference type="ChEBI" id="CHEBI:33019"/>
        <dbReference type="ChEBI" id="CHEBI:57328"/>
        <dbReference type="ChEBI" id="CHEBI:61723"/>
        <dbReference type="EC" id="2.7.7.3"/>
    </reaction>
</comment>
<dbReference type="GO" id="GO:0015937">
    <property type="term" value="P:coenzyme A biosynthetic process"/>
    <property type="evidence" value="ECO:0007669"/>
    <property type="project" value="UniProtKB-KW"/>
</dbReference>
<dbReference type="InterPro" id="IPR005248">
    <property type="entry name" value="NadD/NMNAT"/>
</dbReference>
<dbReference type="SUPFAM" id="SSF52374">
    <property type="entry name" value="Nucleotidylyl transferase"/>
    <property type="match status" value="1"/>
</dbReference>
<dbReference type="InterPro" id="IPR001980">
    <property type="entry name" value="PPAT"/>
</dbReference>
<evidence type="ECO:0000256" key="14">
    <source>
        <dbReference type="ARBA" id="ARBA00023027"/>
    </source>
</evidence>
<evidence type="ECO:0000256" key="12">
    <source>
        <dbReference type="ARBA" id="ARBA00022842"/>
    </source>
</evidence>
<reference evidence="18" key="1">
    <citation type="submission" date="2019-12" db="EMBL/GenBank/DDBJ databases">
        <title>High-Quality draft genome sequences of three cyanobacteria isolated from the limestone walls of the Old Cathedral of Coimbra.</title>
        <authorList>
            <person name="Tiago I."/>
            <person name="Soares F."/>
            <person name="Portugal A."/>
        </authorList>
    </citation>
    <scope>NUCLEOTIDE SEQUENCE</scope>
    <source>
        <strain evidence="18">A</strain>
    </source>
</reference>
<keyword evidence="13" id="KW-0173">Coenzyme A biosynthesis</keyword>
<evidence type="ECO:0000256" key="10">
    <source>
        <dbReference type="ARBA" id="ARBA00022741"/>
    </source>
</evidence>
<comment type="pathway">
    <text evidence="2">Cofactor biosynthesis; NAD(+) biosynthesis; deamido-NAD(+) from nicotinate D-ribonucleotide: step 1/1.</text>
</comment>
<dbReference type="UniPathway" id="UPA00253">
    <property type="reaction ID" value="UER00332"/>
</dbReference>
<keyword evidence="10" id="KW-0547">Nucleotide-binding</keyword>
<organism evidence="18 19">
    <name type="scientific">Myxacorys almedinensis A</name>
    <dbReference type="NCBI Taxonomy" id="2690445"/>
    <lineage>
        <taxon>Bacteria</taxon>
        <taxon>Bacillati</taxon>
        <taxon>Cyanobacteriota</taxon>
        <taxon>Cyanophyceae</taxon>
        <taxon>Leptolyngbyales</taxon>
        <taxon>Leptolyngbyaceae</taxon>
        <taxon>Myxacorys</taxon>
        <taxon>Myxacorys almedinensis</taxon>
    </lineage>
</organism>
<protein>
    <recommendedName>
        <fullName evidence="5">Phosphopantetheine adenylyltransferase</fullName>
        <ecNumber evidence="3">2.7.7.18</ecNumber>
        <ecNumber evidence="4">2.7.7.3</ecNumber>
    </recommendedName>
</protein>
<accession>A0A8J8CKI3</accession>
<keyword evidence="11" id="KW-0067">ATP-binding</keyword>
<dbReference type="Proteomes" id="UP000646053">
    <property type="component" value="Unassembled WGS sequence"/>
</dbReference>
<dbReference type="EC" id="2.7.7.3" evidence="4"/>
<dbReference type="NCBIfam" id="TIGR00125">
    <property type="entry name" value="cyt_tran_rel"/>
    <property type="match status" value="1"/>
</dbReference>
<evidence type="ECO:0000256" key="8">
    <source>
        <dbReference type="ARBA" id="ARBA00022679"/>
    </source>
</evidence>
<dbReference type="InterPro" id="IPR004821">
    <property type="entry name" value="Cyt_trans-like"/>
</dbReference>
<evidence type="ECO:0000256" key="7">
    <source>
        <dbReference type="ARBA" id="ARBA00022642"/>
    </source>
</evidence>
<dbReference type="Gene3D" id="3.40.50.620">
    <property type="entry name" value="HUPs"/>
    <property type="match status" value="1"/>
</dbReference>
<keyword evidence="9 18" id="KW-0548">Nucleotidyltransferase</keyword>
<evidence type="ECO:0000256" key="6">
    <source>
        <dbReference type="ARBA" id="ARBA00022490"/>
    </source>
</evidence>
<dbReference type="GO" id="GO:0009435">
    <property type="term" value="P:NAD+ biosynthetic process"/>
    <property type="evidence" value="ECO:0007669"/>
    <property type="project" value="UniProtKB-UniPathway"/>
</dbReference>
<dbReference type="GO" id="GO:0004595">
    <property type="term" value="F:pantetheine-phosphate adenylyltransferase activity"/>
    <property type="evidence" value="ECO:0007669"/>
    <property type="project" value="UniProtKB-EC"/>
</dbReference>
<dbReference type="InterPro" id="IPR014729">
    <property type="entry name" value="Rossmann-like_a/b/a_fold"/>
</dbReference>
<evidence type="ECO:0000256" key="11">
    <source>
        <dbReference type="ARBA" id="ARBA00022840"/>
    </source>
</evidence>
<evidence type="ECO:0000313" key="18">
    <source>
        <dbReference type="EMBL" id="NDJ18651.1"/>
    </source>
</evidence>
<proteinExistence type="predicted"/>
<gene>
    <name evidence="18" type="ORF">GS601_15380</name>
</gene>
<dbReference type="EC" id="2.7.7.18" evidence="3"/>
<keyword evidence="6" id="KW-0963">Cytoplasm</keyword>
<evidence type="ECO:0000256" key="15">
    <source>
        <dbReference type="ARBA" id="ARBA00029346"/>
    </source>
</evidence>
<evidence type="ECO:0000259" key="17">
    <source>
        <dbReference type="Pfam" id="PF01467"/>
    </source>
</evidence>
<keyword evidence="14" id="KW-0520">NAD</keyword>
<dbReference type="AlphaFoldDB" id="A0A8J8CKI3"/>
<dbReference type="PRINTS" id="PR01020">
    <property type="entry name" value="LPSBIOSNTHSS"/>
</dbReference>
<feature type="domain" description="Cytidyltransferase-like" evidence="17">
    <location>
        <begin position="6"/>
        <end position="165"/>
    </location>
</feature>
<keyword evidence="19" id="KW-1185">Reference proteome</keyword>
<comment type="catalytic activity">
    <reaction evidence="16">
        <text>nicotinate beta-D-ribonucleotide + ATP + H(+) = deamido-NAD(+) + diphosphate</text>
        <dbReference type="Rhea" id="RHEA:22860"/>
        <dbReference type="ChEBI" id="CHEBI:15378"/>
        <dbReference type="ChEBI" id="CHEBI:30616"/>
        <dbReference type="ChEBI" id="CHEBI:33019"/>
        <dbReference type="ChEBI" id="CHEBI:57502"/>
        <dbReference type="ChEBI" id="CHEBI:58437"/>
        <dbReference type="EC" id="2.7.7.18"/>
    </reaction>
</comment>
<dbReference type="PANTHER" id="PTHR39321:SF3">
    <property type="entry name" value="PHOSPHOPANTETHEINE ADENYLYLTRANSFERASE"/>
    <property type="match status" value="1"/>
</dbReference>
<keyword evidence="7" id="KW-0662">Pyridine nucleotide biosynthesis</keyword>
<evidence type="ECO:0000256" key="9">
    <source>
        <dbReference type="ARBA" id="ARBA00022695"/>
    </source>
</evidence>
<evidence type="ECO:0000256" key="13">
    <source>
        <dbReference type="ARBA" id="ARBA00022993"/>
    </source>
</evidence>
<evidence type="ECO:0000313" key="19">
    <source>
        <dbReference type="Proteomes" id="UP000646053"/>
    </source>
</evidence>
<comment type="caution">
    <text evidence="18">The sequence shown here is derived from an EMBL/GenBank/DDBJ whole genome shotgun (WGS) entry which is preliminary data.</text>
</comment>
<evidence type="ECO:0000256" key="16">
    <source>
        <dbReference type="ARBA" id="ARBA00048721"/>
    </source>
</evidence>
<evidence type="ECO:0000256" key="4">
    <source>
        <dbReference type="ARBA" id="ARBA00012392"/>
    </source>
</evidence>
<dbReference type="GO" id="GO:0005524">
    <property type="term" value="F:ATP binding"/>
    <property type="evidence" value="ECO:0007669"/>
    <property type="project" value="UniProtKB-KW"/>
</dbReference>
<dbReference type="NCBIfam" id="NF000842">
    <property type="entry name" value="PRK00071.2-1"/>
    <property type="match status" value="1"/>
</dbReference>
<evidence type="ECO:0000256" key="3">
    <source>
        <dbReference type="ARBA" id="ARBA00012389"/>
    </source>
</evidence>